<dbReference type="RefSeq" id="WP_274259979.1">
    <property type="nucleotide sequence ID" value="NZ_CP117884.1"/>
</dbReference>
<dbReference type="InterPro" id="IPR036400">
    <property type="entry name" value="Cyt_B5-like_heme/steroid_sf"/>
</dbReference>
<dbReference type="InterPro" id="IPR001199">
    <property type="entry name" value="Cyt_B5-like_heme/steroid-bd"/>
</dbReference>
<sequence length="78" mass="8407">MSDQTFTLDELKKYNGQNGQPAYVAIDGVVYNLSAVPQWAGGKHHGNVAGQDLSKAILNSPHLKRVLPKLPVVGKLIV</sequence>
<keyword evidence="3" id="KW-1185">Reference proteome</keyword>
<evidence type="ECO:0000259" key="1">
    <source>
        <dbReference type="SMART" id="SM01117"/>
    </source>
</evidence>
<feature type="domain" description="Cytochrome b5 heme-binding" evidence="1">
    <location>
        <begin position="6"/>
        <end position="77"/>
    </location>
</feature>
<dbReference type="SUPFAM" id="SSF55856">
    <property type="entry name" value="Cytochrome b5-like heme/steroid binding domain"/>
    <property type="match status" value="1"/>
</dbReference>
<protein>
    <submittedName>
        <fullName evidence="2">Cytochrome b5 domain-containing protein</fullName>
    </submittedName>
</protein>
<name>A0ABY7WU43_9LACO</name>
<accession>A0ABY7WU43</accession>
<evidence type="ECO:0000313" key="3">
    <source>
        <dbReference type="Proteomes" id="UP001220377"/>
    </source>
</evidence>
<proteinExistence type="predicted"/>
<evidence type="ECO:0000313" key="2">
    <source>
        <dbReference type="EMBL" id="WDF82492.1"/>
    </source>
</evidence>
<dbReference type="EMBL" id="CP117884">
    <property type="protein sequence ID" value="WDF82492.1"/>
    <property type="molecule type" value="Genomic_DNA"/>
</dbReference>
<dbReference type="SMART" id="SM01117">
    <property type="entry name" value="Cyt-b5"/>
    <property type="match status" value="1"/>
</dbReference>
<reference evidence="2 3" key="1">
    <citation type="submission" date="2023-02" db="EMBL/GenBank/DDBJ databases">
        <title>Genome sequence of Lacticaseibacillus sp. KACC 23028.</title>
        <authorList>
            <person name="Kim S."/>
            <person name="Heo J."/>
            <person name="Kwon S.-W."/>
        </authorList>
    </citation>
    <scope>NUCLEOTIDE SEQUENCE [LARGE SCALE GENOMIC DNA]</scope>
    <source>
        <strain evidence="2 3">KACC 23028</strain>
    </source>
</reference>
<gene>
    <name evidence="2" type="ORF">PQ472_11445</name>
</gene>
<organism evidence="2 3">
    <name type="scientific">Lacticaseibacillus pabuli</name>
    <dbReference type="NCBI Taxonomy" id="3025672"/>
    <lineage>
        <taxon>Bacteria</taxon>
        <taxon>Bacillati</taxon>
        <taxon>Bacillota</taxon>
        <taxon>Bacilli</taxon>
        <taxon>Lactobacillales</taxon>
        <taxon>Lactobacillaceae</taxon>
        <taxon>Lacticaseibacillus</taxon>
    </lineage>
</organism>
<dbReference type="Gene3D" id="3.10.120.10">
    <property type="entry name" value="Cytochrome b5-like heme/steroid binding domain"/>
    <property type="match status" value="1"/>
</dbReference>
<dbReference type="Pfam" id="PF00173">
    <property type="entry name" value="Cyt-b5"/>
    <property type="match status" value="1"/>
</dbReference>
<dbReference type="Proteomes" id="UP001220377">
    <property type="component" value="Chromosome"/>
</dbReference>